<dbReference type="GO" id="GO:0009506">
    <property type="term" value="C:plasmodesma"/>
    <property type="evidence" value="ECO:0007669"/>
    <property type="project" value="TreeGrafter"/>
</dbReference>
<accession>A0A5J9W7C5</accession>
<dbReference type="PROSITE" id="PS51257">
    <property type="entry name" value="PROKAR_LIPOPROTEIN"/>
    <property type="match status" value="1"/>
</dbReference>
<dbReference type="PANTHER" id="PTHR31415:SF21">
    <property type="entry name" value="OS08G0102551 PROTEIN"/>
    <property type="match status" value="1"/>
</dbReference>
<evidence type="ECO:0000259" key="6">
    <source>
        <dbReference type="Pfam" id="PF03168"/>
    </source>
</evidence>
<proteinExistence type="predicted"/>
<dbReference type="Pfam" id="PF03168">
    <property type="entry name" value="LEA_2"/>
    <property type="match status" value="1"/>
</dbReference>
<evidence type="ECO:0000313" key="7">
    <source>
        <dbReference type="EMBL" id="TVU43855.1"/>
    </source>
</evidence>
<evidence type="ECO:0000256" key="3">
    <source>
        <dbReference type="ARBA" id="ARBA00022989"/>
    </source>
</evidence>
<feature type="non-terminal residue" evidence="7">
    <location>
        <position position="1"/>
    </location>
</feature>
<comment type="subcellular location">
    <subcellularLocation>
        <location evidence="1">Membrane</location>
        <topology evidence="1">Single-pass membrane protein</topology>
    </subcellularLocation>
</comment>
<dbReference type="PANTHER" id="PTHR31415">
    <property type="entry name" value="OS05G0367900 PROTEIN"/>
    <property type="match status" value="1"/>
</dbReference>
<dbReference type="InterPro" id="IPR004864">
    <property type="entry name" value="LEA_2"/>
</dbReference>
<sequence>MGRKAMSSVACCPCRCIFCGLVSCVVSVVACVFVAAGLAVVALYLVFRPHVMRVSADGADLGNFTLEPRTWILHYNLSLDIHFRNPNKRIGIQYERLHAQAFYQGQRIAHADLPDLFQDSGDATLLPPVVFFGQAPLQGGVAAAAFRREAGDNATFSIDVKLDARMKLKLWLIRVPGPNPRIDCQLRIRRRKRATFQLRPGSFSPTQCKVWF</sequence>
<name>A0A5J9W7C5_9POAL</name>
<evidence type="ECO:0000256" key="4">
    <source>
        <dbReference type="ARBA" id="ARBA00023136"/>
    </source>
</evidence>
<dbReference type="InterPro" id="IPR044839">
    <property type="entry name" value="NDR1-like"/>
</dbReference>
<gene>
    <name evidence="7" type="ORF">EJB05_10355</name>
</gene>
<dbReference type="GO" id="GO:0005886">
    <property type="term" value="C:plasma membrane"/>
    <property type="evidence" value="ECO:0007669"/>
    <property type="project" value="TreeGrafter"/>
</dbReference>
<evidence type="ECO:0000256" key="5">
    <source>
        <dbReference type="SAM" id="Phobius"/>
    </source>
</evidence>
<evidence type="ECO:0000256" key="1">
    <source>
        <dbReference type="ARBA" id="ARBA00004167"/>
    </source>
</evidence>
<keyword evidence="3 5" id="KW-1133">Transmembrane helix</keyword>
<dbReference type="Proteomes" id="UP000324897">
    <property type="component" value="Unassembled WGS sequence"/>
</dbReference>
<feature type="transmembrane region" description="Helical" evidence="5">
    <location>
        <begin position="26"/>
        <end position="47"/>
    </location>
</feature>
<dbReference type="Gramene" id="TVU43855">
    <property type="protein sequence ID" value="TVU43855"/>
    <property type="gene ID" value="EJB05_10355"/>
</dbReference>
<dbReference type="AlphaFoldDB" id="A0A5J9W7C5"/>
<evidence type="ECO:0000256" key="2">
    <source>
        <dbReference type="ARBA" id="ARBA00022692"/>
    </source>
</evidence>
<protein>
    <recommendedName>
        <fullName evidence="6">Late embryogenesis abundant protein LEA-2 subgroup domain-containing protein</fullName>
    </recommendedName>
</protein>
<keyword evidence="2 5" id="KW-0812">Transmembrane</keyword>
<evidence type="ECO:0000313" key="8">
    <source>
        <dbReference type="Proteomes" id="UP000324897"/>
    </source>
</evidence>
<keyword evidence="8" id="KW-1185">Reference proteome</keyword>
<dbReference type="GO" id="GO:0098542">
    <property type="term" value="P:defense response to other organism"/>
    <property type="evidence" value="ECO:0007669"/>
    <property type="project" value="InterPro"/>
</dbReference>
<feature type="domain" description="Late embryogenesis abundant protein LEA-2 subgroup" evidence="6">
    <location>
        <begin position="82"/>
        <end position="172"/>
    </location>
</feature>
<dbReference type="OrthoDB" id="1889094at2759"/>
<comment type="caution">
    <text evidence="7">The sequence shown here is derived from an EMBL/GenBank/DDBJ whole genome shotgun (WGS) entry which is preliminary data.</text>
</comment>
<reference evidence="7 8" key="1">
    <citation type="journal article" date="2019" name="Sci. Rep.">
        <title>A high-quality genome of Eragrostis curvula grass provides insights into Poaceae evolution and supports new strategies to enhance forage quality.</title>
        <authorList>
            <person name="Carballo J."/>
            <person name="Santos B.A.C.M."/>
            <person name="Zappacosta D."/>
            <person name="Garbus I."/>
            <person name="Selva J.P."/>
            <person name="Gallo C.A."/>
            <person name="Diaz A."/>
            <person name="Albertini E."/>
            <person name="Caccamo M."/>
            <person name="Echenique V."/>
        </authorList>
    </citation>
    <scope>NUCLEOTIDE SEQUENCE [LARGE SCALE GENOMIC DNA]</scope>
    <source>
        <strain evidence="8">cv. Victoria</strain>
        <tissue evidence="7">Leaf</tissue>
    </source>
</reference>
<keyword evidence="4 5" id="KW-0472">Membrane</keyword>
<organism evidence="7 8">
    <name type="scientific">Eragrostis curvula</name>
    <name type="common">weeping love grass</name>
    <dbReference type="NCBI Taxonomy" id="38414"/>
    <lineage>
        <taxon>Eukaryota</taxon>
        <taxon>Viridiplantae</taxon>
        <taxon>Streptophyta</taxon>
        <taxon>Embryophyta</taxon>
        <taxon>Tracheophyta</taxon>
        <taxon>Spermatophyta</taxon>
        <taxon>Magnoliopsida</taxon>
        <taxon>Liliopsida</taxon>
        <taxon>Poales</taxon>
        <taxon>Poaceae</taxon>
        <taxon>PACMAD clade</taxon>
        <taxon>Chloridoideae</taxon>
        <taxon>Eragrostideae</taxon>
        <taxon>Eragrostidinae</taxon>
        <taxon>Eragrostis</taxon>
    </lineage>
</organism>
<dbReference type="EMBL" id="RWGY01000005">
    <property type="protein sequence ID" value="TVU43855.1"/>
    <property type="molecule type" value="Genomic_DNA"/>
</dbReference>